<organism evidence="2 3">
    <name type="scientific">Paenacidovorax monticola</name>
    <dbReference type="NCBI Taxonomy" id="1926868"/>
    <lineage>
        <taxon>Bacteria</taxon>
        <taxon>Pseudomonadati</taxon>
        <taxon>Pseudomonadota</taxon>
        <taxon>Betaproteobacteria</taxon>
        <taxon>Burkholderiales</taxon>
        <taxon>Comamonadaceae</taxon>
        <taxon>Paenacidovorax</taxon>
    </lineage>
</organism>
<accession>A0A7H0HI74</accession>
<dbReference type="Proteomes" id="UP000516057">
    <property type="component" value="Chromosome"/>
</dbReference>
<dbReference type="KEGG" id="amon:H9L24_04950"/>
<keyword evidence="1" id="KW-0732">Signal</keyword>
<gene>
    <name evidence="2" type="ORF">H9L24_04950</name>
</gene>
<sequence>MPFFSFPAPMASAALAAIVAACPAAFAQQAQDVAQAERAAEQWLHQADEGQYGAAWDASAPVLHATVPRAQWLSTMEAVRTPLGAVRQRVRRSATFMREMPGVPDGEYVVIQYETVFENKAKSVETITPLRDKDGKWRVSGYFIQ</sequence>
<protein>
    <submittedName>
        <fullName evidence="2">DUF4019 domain-containing protein</fullName>
    </submittedName>
</protein>
<feature type="signal peptide" evidence="1">
    <location>
        <begin position="1"/>
        <end position="27"/>
    </location>
</feature>
<dbReference type="Pfam" id="PF13211">
    <property type="entry name" value="DUF4019"/>
    <property type="match status" value="1"/>
</dbReference>
<feature type="chain" id="PRO_5028813460" evidence="1">
    <location>
        <begin position="28"/>
        <end position="145"/>
    </location>
</feature>
<dbReference type="EMBL" id="CP060790">
    <property type="protein sequence ID" value="QNP60240.1"/>
    <property type="molecule type" value="Genomic_DNA"/>
</dbReference>
<dbReference type="InterPro" id="IPR025091">
    <property type="entry name" value="DUF4019"/>
</dbReference>
<dbReference type="AlphaFoldDB" id="A0A7H0HI74"/>
<evidence type="ECO:0000313" key="3">
    <source>
        <dbReference type="Proteomes" id="UP000516057"/>
    </source>
</evidence>
<evidence type="ECO:0000256" key="1">
    <source>
        <dbReference type="SAM" id="SignalP"/>
    </source>
</evidence>
<reference evidence="2 3" key="1">
    <citation type="submission" date="2020-08" db="EMBL/GenBank/DDBJ databases">
        <title>Genome sequence of Acidovorax monticola KACC 19171T.</title>
        <authorList>
            <person name="Hyun D.-W."/>
            <person name="Bae J.-W."/>
        </authorList>
    </citation>
    <scope>NUCLEOTIDE SEQUENCE [LARGE SCALE GENOMIC DNA]</scope>
    <source>
        <strain evidence="2 3">KACC 19171</strain>
    </source>
</reference>
<keyword evidence="3" id="KW-1185">Reference proteome</keyword>
<dbReference type="RefSeq" id="WP_187737221.1">
    <property type="nucleotide sequence ID" value="NZ_CP060790.1"/>
</dbReference>
<evidence type="ECO:0000313" key="2">
    <source>
        <dbReference type="EMBL" id="QNP60240.1"/>
    </source>
</evidence>
<name>A0A7H0HI74_9BURK</name>
<proteinExistence type="predicted"/>